<feature type="domain" description="HTH marR-type" evidence="4">
    <location>
        <begin position="6"/>
        <end position="60"/>
    </location>
</feature>
<dbReference type="InterPro" id="IPR000835">
    <property type="entry name" value="HTH_MarR-typ"/>
</dbReference>
<evidence type="ECO:0000313" key="5">
    <source>
        <dbReference type="EMBL" id="MBR7675710.1"/>
    </source>
</evidence>
<keyword evidence="6" id="KW-1185">Reference proteome</keyword>
<keyword evidence="1" id="KW-0805">Transcription regulation</keyword>
<evidence type="ECO:0000256" key="1">
    <source>
        <dbReference type="ARBA" id="ARBA00023015"/>
    </source>
</evidence>
<evidence type="ECO:0000259" key="4">
    <source>
        <dbReference type="Pfam" id="PF12802"/>
    </source>
</evidence>
<evidence type="ECO:0000256" key="2">
    <source>
        <dbReference type="ARBA" id="ARBA00023125"/>
    </source>
</evidence>
<keyword evidence="3" id="KW-0804">Transcription</keyword>
<dbReference type="AlphaFoldDB" id="A0A8T4IWA9"/>
<dbReference type="SUPFAM" id="SSF46785">
    <property type="entry name" value="Winged helix' DNA-binding domain"/>
    <property type="match status" value="1"/>
</dbReference>
<dbReference type="GO" id="GO:0003700">
    <property type="term" value="F:DNA-binding transcription factor activity"/>
    <property type="evidence" value="ECO:0007669"/>
    <property type="project" value="InterPro"/>
</dbReference>
<dbReference type="PANTHER" id="PTHR38465:SF2">
    <property type="entry name" value="HTH-TYPE TRANSCRIPTIONAL REGULATOR MMPR5"/>
    <property type="match status" value="1"/>
</dbReference>
<evidence type="ECO:0000313" key="6">
    <source>
        <dbReference type="Proteomes" id="UP000675554"/>
    </source>
</evidence>
<sequence length="147" mass="16586">MQRMSSRVFACLLASDEGALSSAQLAERLRVSPAAISGAVRYLSQVRMVSREREPGSRRERYRVHHDVWFEAITSRDTLLHRWTATLRTGVDAVGADSAAGRRIEESLEFLDFVAEEMNGLRERWLKQRAEREAEREAERSGPGGPG</sequence>
<dbReference type="InterPro" id="IPR036390">
    <property type="entry name" value="WH_DNA-bd_sf"/>
</dbReference>
<feature type="non-terminal residue" evidence="5">
    <location>
        <position position="147"/>
    </location>
</feature>
<dbReference type="Proteomes" id="UP000675554">
    <property type="component" value="Unassembled WGS sequence"/>
</dbReference>
<proteinExistence type="predicted"/>
<protein>
    <submittedName>
        <fullName evidence="5">MarR family transcriptional regulator</fullName>
    </submittedName>
</protein>
<comment type="caution">
    <text evidence="5">The sequence shown here is derived from an EMBL/GenBank/DDBJ whole genome shotgun (WGS) entry which is preliminary data.</text>
</comment>
<reference evidence="5" key="1">
    <citation type="submission" date="2021-04" db="EMBL/GenBank/DDBJ databases">
        <title>Sequencing of actinobacteria type strains.</title>
        <authorList>
            <person name="Nguyen G.-S."/>
            <person name="Wentzel A."/>
        </authorList>
    </citation>
    <scope>NUCLEOTIDE SEQUENCE</scope>
    <source>
        <strain evidence="5">DSM 42095</strain>
    </source>
</reference>
<dbReference type="InterPro" id="IPR036388">
    <property type="entry name" value="WH-like_DNA-bd_sf"/>
</dbReference>
<keyword evidence="2" id="KW-0238">DNA-binding</keyword>
<dbReference type="Gene3D" id="1.10.10.10">
    <property type="entry name" value="Winged helix-like DNA-binding domain superfamily/Winged helix DNA-binding domain"/>
    <property type="match status" value="1"/>
</dbReference>
<dbReference type="InterPro" id="IPR052362">
    <property type="entry name" value="HTH-GbsR_regulator"/>
</dbReference>
<organism evidence="5 6">
    <name type="scientific">Streptomyces daliensis</name>
    <dbReference type="NCBI Taxonomy" id="299421"/>
    <lineage>
        <taxon>Bacteria</taxon>
        <taxon>Bacillati</taxon>
        <taxon>Actinomycetota</taxon>
        <taxon>Actinomycetes</taxon>
        <taxon>Kitasatosporales</taxon>
        <taxon>Streptomycetaceae</taxon>
        <taxon>Streptomyces</taxon>
    </lineage>
</organism>
<gene>
    <name evidence="5" type="ORF">KDA82_22360</name>
</gene>
<dbReference type="PANTHER" id="PTHR38465">
    <property type="entry name" value="HTH-TYPE TRANSCRIPTIONAL REGULATOR MJ1563-RELATED"/>
    <property type="match status" value="1"/>
</dbReference>
<evidence type="ECO:0000256" key="3">
    <source>
        <dbReference type="ARBA" id="ARBA00023163"/>
    </source>
</evidence>
<dbReference type="Pfam" id="PF12802">
    <property type="entry name" value="MarR_2"/>
    <property type="match status" value="1"/>
</dbReference>
<name>A0A8T4IWA9_9ACTN</name>
<accession>A0A8T4IWA9</accession>
<dbReference type="GO" id="GO:0003677">
    <property type="term" value="F:DNA binding"/>
    <property type="evidence" value="ECO:0007669"/>
    <property type="project" value="UniProtKB-KW"/>
</dbReference>
<dbReference type="EMBL" id="JAGSMN010000517">
    <property type="protein sequence ID" value="MBR7675710.1"/>
    <property type="molecule type" value="Genomic_DNA"/>
</dbReference>